<dbReference type="RefSeq" id="WP_350350717.1">
    <property type="nucleotide sequence ID" value="NZ_CP158357.1"/>
</dbReference>
<dbReference type="Pfam" id="PF00440">
    <property type="entry name" value="TetR_N"/>
    <property type="match status" value="1"/>
</dbReference>
<dbReference type="PRINTS" id="PR00455">
    <property type="entry name" value="HTHTETR"/>
</dbReference>
<feature type="domain" description="HTH tetR-type" evidence="3">
    <location>
        <begin position="14"/>
        <end position="74"/>
    </location>
</feature>
<dbReference type="Gene3D" id="1.10.357.10">
    <property type="entry name" value="Tetracycline Repressor, domain 2"/>
    <property type="match status" value="1"/>
</dbReference>
<reference evidence="4" key="1">
    <citation type="submission" date="2024-06" db="EMBL/GenBank/DDBJ databases">
        <title>Draft genome sequence of Microbacterium sp. strain A8/3-1, isolated from Oxytropis tragacanthoides Fisch. ex DC. Root nodules in the Altai region of Russia.</title>
        <authorList>
            <person name="Sazanova A."/>
            <person name="Guro P."/>
            <person name="Kuznetsova I."/>
            <person name="Belimov A."/>
            <person name="Safronova V."/>
        </authorList>
    </citation>
    <scope>NUCLEOTIDE SEQUENCE</scope>
    <source>
        <strain evidence="4">A8/3-1</strain>
    </source>
</reference>
<dbReference type="InterPro" id="IPR009057">
    <property type="entry name" value="Homeodomain-like_sf"/>
</dbReference>
<dbReference type="AlphaFoldDB" id="A0AAU7VUL5"/>
<evidence type="ECO:0000256" key="2">
    <source>
        <dbReference type="PROSITE-ProRule" id="PRU00335"/>
    </source>
</evidence>
<evidence type="ECO:0000256" key="1">
    <source>
        <dbReference type="ARBA" id="ARBA00023125"/>
    </source>
</evidence>
<dbReference type="GO" id="GO:0003677">
    <property type="term" value="F:DNA binding"/>
    <property type="evidence" value="ECO:0007669"/>
    <property type="project" value="UniProtKB-UniRule"/>
</dbReference>
<protein>
    <submittedName>
        <fullName evidence="4">TetR family transcriptional regulator</fullName>
    </submittedName>
</protein>
<keyword evidence="1 2" id="KW-0238">DNA-binding</keyword>
<dbReference type="InterPro" id="IPR001647">
    <property type="entry name" value="HTH_TetR"/>
</dbReference>
<organism evidence="4">
    <name type="scientific">Microbacterium sp. A8/3-1</name>
    <dbReference type="NCBI Taxonomy" id="3160749"/>
    <lineage>
        <taxon>Bacteria</taxon>
        <taxon>Bacillati</taxon>
        <taxon>Actinomycetota</taxon>
        <taxon>Actinomycetes</taxon>
        <taxon>Micrococcales</taxon>
        <taxon>Microbacteriaceae</taxon>
        <taxon>Microbacterium</taxon>
    </lineage>
</organism>
<accession>A0AAU7VUL5</accession>
<sequence length="208" mass="22977">MTETRVPIDLRRRPDARLQVSRLAAELFWRDGVSATRGDDIAAAAGIATRTLWRYFRSKEACVEPVLAESGRRFMSVLAAWPLDVSIEDFLEAARIPGPVTYTEDDLHASRMIRLGFDEPVLRSAWLMVCDDAERECARIFGERLGQDATSREVQQIAASVSGAVRVLNDSLSVDFVDRGIKPDGQDVLYALARAVRDGSNGRVGPAL</sequence>
<feature type="DNA-binding region" description="H-T-H motif" evidence="2">
    <location>
        <begin position="37"/>
        <end position="56"/>
    </location>
</feature>
<name>A0AAU7VUL5_9MICO</name>
<evidence type="ECO:0000259" key="3">
    <source>
        <dbReference type="PROSITE" id="PS50977"/>
    </source>
</evidence>
<proteinExistence type="predicted"/>
<dbReference type="EMBL" id="CP158357">
    <property type="protein sequence ID" value="XBX77204.1"/>
    <property type="molecule type" value="Genomic_DNA"/>
</dbReference>
<dbReference type="SUPFAM" id="SSF46689">
    <property type="entry name" value="Homeodomain-like"/>
    <property type="match status" value="1"/>
</dbReference>
<gene>
    <name evidence="4" type="ORF">ABS642_14960</name>
</gene>
<dbReference type="PROSITE" id="PS50977">
    <property type="entry name" value="HTH_TETR_2"/>
    <property type="match status" value="1"/>
</dbReference>
<evidence type="ECO:0000313" key="4">
    <source>
        <dbReference type="EMBL" id="XBX77204.1"/>
    </source>
</evidence>